<name>A0A0R3Q1G5_ANGCS</name>
<evidence type="ECO:0000313" key="3">
    <source>
        <dbReference type="WBParaSite" id="ACOC_0001284901-mRNA-1"/>
    </source>
</evidence>
<sequence length="89" mass="10164">MLRKEVEQMKFRYGIEKESQLKSQRTEEKLMTTKTTGCEKGLGTKGSVIAFLERKSRQASEQRTHYWPEAEDLVAWAAVVEKNAGIAKS</sequence>
<gene>
    <name evidence="1" type="ORF">ACOC_LOCUS12850</name>
</gene>
<evidence type="ECO:0000313" key="2">
    <source>
        <dbReference type="Proteomes" id="UP000267027"/>
    </source>
</evidence>
<reference evidence="1 2" key="2">
    <citation type="submission" date="2018-11" db="EMBL/GenBank/DDBJ databases">
        <authorList>
            <consortium name="Pathogen Informatics"/>
        </authorList>
    </citation>
    <scope>NUCLEOTIDE SEQUENCE [LARGE SCALE GENOMIC DNA]</scope>
    <source>
        <strain evidence="1 2">Costa Rica</strain>
    </source>
</reference>
<organism evidence="3">
    <name type="scientific">Angiostrongylus costaricensis</name>
    <name type="common">Nematode worm</name>
    <dbReference type="NCBI Taxonomy" id="334426"/>
    <lineage>
        <taxon>Eukaryota</taxon>
        <taxon>Metazoa</taxon>
        <taxon>Ecdysozoa</taxon>
        <taxon>Nematoda</taxon>
        <taxon>Chromadorea</taxon>
        <taxon>Rhabditida</taxon>
        <taxon>Rhabditina</taxon>
        <taxon>Rhabditomorpha</taxon>
        <taxon>Strongyloidea</taxon>
        <taxon>Metastrongylidae</taxon>
        <taxon>Angiostrongylus</taxon>
    </lineage>
</organism>
<proteinExistence type="predicted"/>
<evidence type="ECO:0000313" key="1">
    <source>
        <dbReference type="EMBL" id="VDM64435.1"/>
    </source>
</evidence>
<dbReference type="AlphaFoldDB" id="A0A0R3Q1G5"/>
<accession>A0A0R3Q1G5</accession>
<dbReference type="Proteomes" id="UP000267027">
    <property type="component" value="Unassembled WGS sequence"/>
</dbReference>
<dbReference type="EMBL" id="UYYA01005261">
    <property type="protein sequence ID" value="VDM64435.1"/>
    <property type="molecule type" value="Genomic_DNA"/>
</dbReference>
<reference evidence="3" key="1">
    <citation type="submission" date="2017-02" db="UniProtKB">
        <authorList>
            <consortium name="WormBaseParasite"/>
        </authorList>
    </citation>
    <scope>IDENTIFICATION</scope>
</reference>
<protein>
    <submittedName>
        <fullName evidence="3">Transposase</fullName>
    </submittedName>
</protein>
<dbReference type="WBParaSite" id="ACOC_0001284901-mRNA-1">
    <property type="protein sequence ID" value="ACOC_0001284901-mRNA-1"/>
    <property type="gene ID" value="ACOC_0001284901"/>
</dbReference>
<keyword evidence="2" id="KW-1185">Reference proteome</keyword>